<dbReference type="OMA" id="HYSAMHI"/>
<dbReference type="InParanoid" id="A0A7M7LJN4"/>
<evidence type="ECO:0000256" key="2">
    <source>
        <dbReference type="ARBA" id="ARBA00004141"/>
    </source>
</evidence>
<dbReference type="Pfam" id="PF01694">
    <property type="entry name" value="Rhomboid"/>
    <property type="match status" value="1"/>
</dbReference>
<dbReference type="EC" id="3.4.21.105" evidence="4"/>
<dbReference type="FunCoup" id="A0A7M7LJN4">
    <property type="interactions" value="2448"/>
</dbReference>
<feature type="transmembrane region" description="Helical" evidence="9">
    <location>
        <begin position="70"/>
        <end position="91"/>
    </location>
</feature>
<keyword evidence="7 9" id="KW-1133">Transmembrane helix</keyword>
<evidence type="ECO:0000256" key="3">
    <source>
        <dbReference type="ARBA" id="ARBA00009045"/>
    </source>
</evidence>
<dbReference type="Gene3D" id="1.20.1540.10">
    <property type="entry name" value="Rhomboid-like"/>
    <property type="match status" value="1"/>
</dbReference>
<dbReference type="SMR" id="A0A7M7LJN4"/>
<evidence type="ECO:0000256" key="8">
    <source>
        <dbReference type="ARBA" id="ARBA00023136"/>
    </source>
</evidence>
<name>A0A7M7LJN4_NASVI</name>
<evidence type="ECO:0000256" key="4">
    <source>
        <dbReference type="ARBA" id="ARBA00013039"/>
    </source>
</evidence>
<reference evidence="11" key="1">
    <citation type="submission" date="2021-01" db="UniProtKB">
        <authorList>
            <consortium name="EnsemblMetazoa"/>
        </authorList>
    </citation>
    <scope>IDENTIFICATION</scope>
</reference>
<feature type="transmembrane region" description="Helical" evidence="9">
    <location>
        <begin position="186"/>
        <end position="207"/>
    </location>
</feature>
<dbReference type="GO" id="GO:0006465">
    <property type="term" value="P:signal peptide processing"/>
    <property type="evidence" value="ECO:0007669"/>
    <property type="project" value="TreeGrafter"/>
</dbReference>
<evidence type="ECO:0000256" key="6">
    <source>
        <dbReference type="ARBA" id="ARBA00022801"/>
    </source>
</evidence>
<dbReference type="Proteomes" id="UP000002358">
    <property type="component" value="Chromosome 2"/>
</dbReference>
<feature type="domain" description="Peptidase S54 rhomboid" evidence="10">
    <location>
        <begin position="176"/>
        <end position="313"/>
    </location>
</feature>
<dbReference type="EnsemblMetazoa" id="XM_001605794">
    <property type="protein sequence ID" value="XP_001605844"/>
    <property type="gene ID" value="LOC100122241"/>
</dbReference>
<protein>
    <recommendedName>
        <fullName evidence="4">rhomboid protease</fullName>
        <ecNumber evidence="4">3.4.21.105</ecNumber>
    </recommendedName>
</protein>
<feature type="transmembrane region" description="Helical" evidence="9">
    <location>
        <begin position="239"/>
        <end position="259"/>
    </location>
</feature>
<dbReference type="KEGG" id="nvi:100122241"/>
<dbReference type="InterPro" id="IPR035952">
    <property type="entry name" value="Rhomboid-like_sf"/>
</dbReference>
<evidence type="ECO:0000256" key="9">
    <source>
        <dbReference type="SAM" id="Phobius"/>
    </source>
</evidence>
<dbReference type="PANTHER" id="PTHR43731:SF14">
    <property type="entry name" value="PRESENILIN-ASSOCIATED RHOMBOID-LIKE PROTEIN, MITOCHONDRIAL"/>
    <property type="match status" value="1"/>
</dbReference>
<evidence type="ECO:0000256" key="1">
    <source>
        <dbReference type="ARBA" id="ARBA00000156"/>
    </source>
</evidence>
<dbReference type="InterPro" id="IPR050925">
    <property type="entry name" value="Rhomboid_protease_S54"/>
</dbReference>
<keyword evidence="6" id="KW-0378">Hydrolase</keyword>
<keyword evidence="8 9" id="KW-0472">Membrane</keyword>
<evidence type="ECO:0000313" key="12">
    <source>
        <dbReference type="Proteomes" id="UP000002358"/>
    </source>
</evidence>
<feature type="transmembrane region" description="Helical" evidence="9">
    <location>
        <begin position="135"/>
        <end position="152"/>
    </location>
</feature>
<evidence type="ECO:0000313" key="11">
    <source>
        <dbReference type="EnsemblMetazoa" id="XP_001605844"/>
    </source>
</evidence>
<dbReference type="FunFam" id="1.20.1540.10:FF:000012">
    <property type="entry name" value="Rhomboid family protein"/>
    <property type="match status" value="1"/>
</dbReference>
<feature type="transmembrane region" description="Helical" evidence="9">
    <location>
        <begin position="300"/>
        <end position="321"/>
    </location>
</feature>
<dbReference type="GO" id="GO:0016020">
    <property type="term" value="C:membrane"/>
    <property type="evidence" value="ECO:0007669"/>
    <property type="project" value="UniProtKB-SubCell"/>
</dbReference>
<gene>
    <name evidence="11" type="primary">100122241</name>
</gene>
<feature type="transmembrane region" description="Helical" evidence="9">
    <location>
        <begin position="271"/>
        <end position="294"/>
    </location>
</feature>
<evidence type="ECO:0000259" key="10">
    <source>
        <dbReference type="Pfam" id="PF01694"/>
    </source>
</evidence>
<dbReference type="PANTHER" id="PTHR43731">
    <property type="entry name" value="RHOMBOID PROTEASE"/>
    <property type="match status" value="1"/>
</dbReference>
<comment type="subcellular location">
    <subcellularLocation>
        <location evidence="2">Membrane</location>
        <topology evidence="2">Multi-pass membrane protein</topology>
    </subcellularLocation>
</comment>
<keyword evidence="12" id="KW-1185">Reference proteome</keyword>
<dbReference type="SUPFAM" id="SSF144091">
    <property type="entry name" value="Rhomboid-like"/>
    <property type="match status" value="1"/>
</dbReference>
<comment type="catalytic activity">
    <reaction evidence="1">
        <text>Cleaves type-1 transmembrane domains using a catalytic dyad composed of serine and histidine that are contributed by different transmembrane domains.</text>
        <dbReference type="EC" id="3.4.21.105"/>
    </reaction>
</comment>
<dbReference type="AlphaFoldDB" id="A0A7M7LJN4"/>
<dbReference type="GO" id="GO:0004252">
    <property type="term" value="F:serine-type endopeptidase activity"/>
    <property type="evidence" value="ECO:0007669"/>
    <property type="project" value="InterPro"/>
</dbReference>
<dbReference type="InterPro" id="IPR022764">
    <property type="entry name" value="Peptidase_S54_rhomboid_dom"/>
</dbReference>
<proteinExistence type="inferred from homology"/>
<keyword evidence="5 9" id="KW-0812">Transmembrane</keyword>
<dbReference type="OrthoDB" id="10260614at2759"/>
<evidence type="ECO:0000256" key="5">
    <source>
        <dbReference type="ARBA" id="ARBA00022692"/>
    </source>
</evidence>
<organism evidence="11 12">
    <name type="scientific">Nasonia vitripennis</name>
    <name type="common">Parasitic wasp</name>
    <dbReference type="NCBI Taxonomy" id="7425"/>
    <lineage>
        <taxon>Eukaryota</taxon>
        <taxon>Metazoa</taxon>
        <taxon>Ecdysozoa</taxon>
        <taxon>Arthropoda</taxon>
        <taxon>Hexapoda</taxon>
        <taxon>Insecta</taxon>
        <taxon>Pterygota</taxon>
        <taxon>Neoptera</taxon>
        <taxon>Endopterygota</taxon>
        <taxon>Hymenoptera</taxon>
        <taxon>Apocrita</taxon>
        <taxon>Proctotrupomorpha</taxon>
        <taxon>Chalcidoidea</taxon>
        <taxon>Pteromalidae</taxon>
        <taxon>Pteromalinae</taxon>
        <taxon>Nasonia</taxon>
    </lineage>
</organism>
<evidence type="ECO:0000256" key="7">
    <source>
        <dbReference type="ARBA" id="ARBA00022989"/>
    </source>
</evidence>
<sequence length="341" mass="38805">MATRVLLHLGDATSKCVFSNVQFHRTKLQVQSILKQSRNFRRIRNPEETVRSPFANVEVQHSGPTNGSKIWKGIIFATAFSGATYVGATILEYERIRANTFKGYKNFYWSSKATVIGWRAQTRDWWSNLSEGERMWYFICFANVLVFLAWRIPTWQPIMLKYFSTNPASSVTCLPMVLSMFSHYNLWHLAANMYVLHSFSGAAVSYLGREHFLAVYLSSGVISSMFSNTYKILLKRHGFSLGASGAIMGILAFICTQFPDTKLNIILLPQLTFSAGAAIKSIIAFDTAGCVMGWQFFDHAAHLGGAFFGILWQTWGIDNIWRKRSPILKYWHEFRNPPKAT</sequence>
<comment type="similarity">
    <text evidence="3">Belongs to the peptidase S54 family.</text>
</comment>
<feature type="transmembrane region" description="Helical" evidence="9">
    <location>
        <begin position="214"/>
        <end position="233"/>
    </location>
</feature>
<accession>A0A7M7LJN4</accession>